<dbReference type="PROSITE" id="PS51257">
    <property type="entry name" value="PROKAR_LIPOPROTEIN"/>
    <property type="match status" value="1"/>
</dbReference>
<sequence>MINDNYREEITSFVQSIPGFQGCNEEDVETLLACDAEGCGFQMLNDDEIVTSVEEESEPISTGGAIKIMIENCVASSESRRTTALQATLCAVWANAHAQCSNVHKVIFKRRTKSALQLSSVVSYRVSKMEVNNEKIPYMLVFFFDKGESPSQVVEIVSGVYGADTVIANYVKFWFGRFRSGILLLKMHLAQAGTVDKITEIIEVDQHVKIVASPRS</sequence>
<dbReference type="InterPro" id="IPR041426">
    <property type="entry name" value="Mos1_HTH"/>
</dbReference>
<keyword evidence="3" id="KW-1185">Reference proteome</keyword>
<reference evidence="2" key="1">
    <citation type="submission" date="2020-08" db="EMBL/GenBank/DDBJ databases">
        <title>Multicomponent nature underlies the extraordinary mechanical properties of spider dragline silk.</title>
        <authorList>
            <person name="Kono N."/>
            <person name="Nakamura H."/>
            <person name="Mori M."/>
            <person name="Yoshida Y."/>
            <person name="Ohtoshi R."/>
            <person name="Malay A.D."/>
            <person name="Moran D.A.P."/>
            <person name="Tomita M."/>
            <person name="Numata K."/>
            <person name="Arakawa K."/>
        </authorList>
    </citation>
    <scope>NUCLEOTIDE SEQUENCE</scope>
</reference>
<name>A0A8X6RL05_TRICX</name>
<dbReference type="EMBL" id="BMAU01021178">
    <property type="protein sequence ID" value="GFX94519.1"/>
    <property type="molecule type" value="Genomic_DNA"/>
</dbReference>
<evidence type="ECO:0000313" key="2">
    <source>
        <dbReference type="EMBL" id="GFX94519.1"/>
    </source>
</evidence>
<dbReference type="Pfam" id="PF17906">
    <property type="entry name" value="HTH_48"/>
    <property type="match status" value="1"/>
</dbReference>
<organism evidence="2 3">
    <name type="scientific">Trichonephila clavipes</name>
    <name type="common">Golden silk orbweaver</name>
    <name type="synonym">Nephila clavipes</name>
    <dbReference type="NCBI Taxonomy" id="2585209"/>
    <lineage>
        <taxon>Eukaryota</taxon>
        <taxon>Metazoa</taxon>
        <taxon>Ecdysozoa</taxon>
        <taxon>Arthropoda</taxon>
        <taxon>Chelicerata</taxon>
        <taxon>Arachnida</taxon>
        <taxon>Araneae</taxon>
        <taxon>Araneomorphae</taxon>
        <taxon>Entelegynae</taxon>
        <taxon>Araneoidea</taxon>
        <taxon>Nephilidae</taxon>
        <taxon>Trichonephila</taxon>
    </lineage>
</organism>
<protein>
    <recommendedName>
        <fullName evidence="1">Mos1 transposase HTH domain-containing protein</fullName>
    </recommendedName>
</protein>
<dbReference type="AlphaFoldDB" id="A0A8X6RL05"/>
<gene>
    <name evidence="2" type="primary">NCL1_11077</name>
    <name evidence="2" type="ORF">TNCV_3087481</name>
</gene>
<dbReference type="Proteomes" id="UP000887159">
    <property type="component" value="Unassembled WGS sequence"/>
</dbReference>
<proteinExistence type="predicted"/>
<feature type="domain" description="Mos1 transposase HTH" evidence="1">
    <location>
        <begin position="138"/>
        <end position="181"/>
    </location>
</feature>
<comment type="caution">
    <text evidence="2">The sequence shown here is derived from an EMBL/GenBank/DDBJ whole genome shotgun (WGS) entry which is preliminary data.</text>
</comment>
<accession>A0A8X6RL05</accession>
<evidence type="ECO:0000313" key="3">
    <source>
        <dbReference type="Proteomes" id="UP000887159"/>
    </source>
</evidence>
<evidence type="ECO:0000259" key="1">
    <source>
        <dbReference type="Pfam" id="PF17906"/>
    </source>
</evidence>